<sequence>MTGFRSLELLPVQILAPKWFLGVQLPLHRLHPVRPQLLRL</sequence>
<dbReference type="AlphaFoldDB" id="A0AAV5HVJ4"/>
<keyword evidence="2" id="KW-1185">Reference proteome</keyword>
<name>A0AAV5HVJ4_9ROSI</name>
<dbReference type="Proteomes" id="UP001054252">
    <property type="component" value="Unassembled WGS sequence"/>
</dbReference>
<evidence type="ECO:0000313" key="2">
    <source>
        <dbReference type="Proteomes" id="UP001054252"/>
    </source>
</evidence>
<dbReference type="EMBL" id="BPVZ01000004">
    <property type="protein sequence ID" value="GKU90810.1"/>
    <property type="molecule type" value="Genomic_DNA"/>
</dbReference>
<comment type="caution">
    <text evidence="1">The sequence shown here is derived from an EMBL/GenBank/DDBJ whole genome shotgun (WGS) entry which is preliminary data.</text>
</comment>
<accession>A0AAV5HVJ4</accession>
<organism evidence="1 2">
    <name type="scientific">Rubroshorea leprosula</name>
    <dbReference type="NCBI Taxonomy" id="152421"/>
    <lineage>
        <taxon>Eukaryota</taxon>
        <taxon>Viridiplantae</taxon>
        <taxon>Streptophyta</taxon>
        <taxon>Embryophyta</taxon>
        <taxon>Tracheophyta</taxon>
        <taxon>Spermatophyta</taxon>
        <taxon>Magnoliopsida</taxon>
        <taxon>eudicotyledons</taxon>
        <taxon>Gunneridae</taxon>
        <taxon>Pentapetalae</taxon>
        <taxon>rosids</taxon>
        <taxon>malvids</taxon>
        <taxon>Malvales</taxon>
        <taxon>Dipterocarpaceae</taxon>
        <taxon>Rubroshorea</taxon>
    </lineage>
</organism>
<evidence type="ECO:0000313" key="1">
    <source>
        <dbReference type="EMBL" id="GKU90810.1"/>
    </source>
</evidence>
<protein>
    <submittedName>
        <fullName evidence="1">Uncharacterized protein</fullName>
    </submittedName>
</protein>
<gene>
    <name evidence="1" type="ORF">SLEP1_g4761</name>
</gene>
<reference evidence="1 2" key="1">
    <citation type="journal article" date="2021" name="Commun. Biol.">
        <title>The genome of Shorea leprosula (Dipterocarpaceae) highlights the ecological relevance of drought in aseasonal tropical rainforests.</title>
        <authorList>
            <person name="Ng K.K.S."/>
            <person name="Kobayashi M.J."/>
            <person name="Fawcett J.A."/>
            <person name="Hatakeyama M."/>
            <person name="Paape T."/>
            <person name="Ng C.H."/>
            <person name="Ang C.C."/>
            <person name="Tnah L.H."/>
            <person name="Lee C.T."/>
            <person name="Nishiyama T."/>
            <person name="Sese J."/>
            <person name="O'Brien M.J."/>
            <person name="Copetti D."/>
            <person name="Mohd Noor M.I."/>
            <person name="Ong R.C."/>
            <person name="Putra M."/>
            <person name="Sireger I.Z."/>
            <person name="Indrioko S."/>
            <person name="Kosugi Y."/>
            <person name="Izuno A."/>
            <person name="Isagi Y."/>
            <person name="Lee S.L."/>
            <person name="Shimizu K.K."/>
        </authorList>
    </citation>
    <scope>NUCLEOTIDE SEQUENCE [LARGE SCALE GENOMIC DNA]</scope>
    <source>
        <strain evidence="1">214</strain>
    </source>
</reference>
<proteinExistence type="predicted"/>